<dbReference type="PANTHER" id="PTHR39323">
    <property type="entry name" value="BLR1149 PROTEIN"/>
    <property type="match status" value="1"/>
</dbReference>
<accession>A0A1H7BW61</accession>
<evidence type="ECO:0000259" key="1">
    <source>
        <dbReference type="Pfam" id="PF00149"/>
    </source>
</evidence>
<dbReference type="AlphaFoldDB" id="A0A1H7BW61"/>
<dbReference type="EMBL" id="FNZH01000013">
    <property type="protein sequence ID" value="SEJ78942.1"/>
    <property type="molecule type" value="Genomic_DNA"/>
</dbReference>
<sequence>MTSDTKEKFVWQWQQTHLVFLKEKALWLEEEKSLLVADTHFGKAGHFRKSGIPIPETVHDQDFRQLQQLIDTYKPLRFLFLGDLFHSEHNLSWEQLLQFVEFNDTVSFHLVKGNHDILPRRMYENSYFRIHEDTLTLGKLLLTHEPLAGVPKGFLNVCGHLHPGVVIQGKSRQRITLPCFFYRNNCLVLPAFGRFTGLMKISRETASCILVTTSDAVIPIKLNNKVG</sequence>
<organism evidence="2 3">
    <name type="scientific">Cyclobacterium xiamenense</name>
    <dbReference type="NCBI Taxonomy" id="1297121"/>
    <lineage>
        <taxon>Bacteria</taxon>
        <taxon>Pseudomonadati</taxon>
        <taxon>Bacteroidota</taxon>
        <taxon>Cytophagia</taxon>
        <taxon>Cytophagales</taxon>
        <taxon>Cyclobacteriaceae</taxon>
        <taxon>Cyclobacterium</taxon>
    </lineage>
</organism>
<dbReference type="InterPro" id="IPR024173">
    <property type="entry name" value="Pesterase_MJ0037-like"/>
</dbReference>
<dbReference type="Gene3D" id="3.60.21.10">
    <property type="match status" value="1"/>
</dbReference>
<reference evidence="3" key="1">
    <citation type="submission" date="2016-10" db="EMBL/GenBank/DDBJ databases">
        <authorList>
            <person name="Varghese N."/>
            <person name="Submissions S."/>
        </authorList>
    </citation>
    <scope>NUCLEOTIDE SEQUENCE [LARGE SCALE GENOMIC DNA]</scope>
    <source>
        <strain evidence="3">IBRC-M 10761</strain>
    </source>
</reference>
<dbReference type="GO" id="GO:0016787">
    <property type="term" value="F:hydrolase activity"/>
    <property type="evidence" value="ECO:0007669"/>
    <property type="project" value="InterPro"/>
</dbReference>
<dbReference type="Pfam" id="PF00149">
    <property type="entry name" value="Metallophos"/>
    <property type="match status" value="1"/>
</dbReference>
<dbReference type="InterPro" id="IPR029052">
    <property type="entry name" value="Metallo-depent_PP-like"/>
</dbReference>
<dbReference type="RefSeq" id="WP_244891281.1">
    <property type="nucleotide sequence ID" value="NZ_FNZH01000013.1"/>
</dbReference>
<dbReference type="InterPro" id="IPR026336">
    <property type="entry name" value="PdeM-like"/>
</dbReference>
<keyword evidence="2" id="KW-0436">Ligase</keyword>
<dbReference type="InterPro" id="IPR004843">
    <property type="entry name" value="Calcineurin-like_PHP"/>
</dbReference>
<dbReference type="SUPFAM" id="SSF56300">
    <property type="entry name" value="Metallo-dependent phosphatases"/>
    <property type="match status" value="1"/>
</dbReference>
<keyword evidence="3" id="KW-1185">Reference proteome</keyword>
<dbReference type="GO" id="GO:0016874">
    <property type="term" value="F:ligase activity"/>
    <property type="evidence" value="ECO:0007669"/>
    <property type="project" value="UniProtKB-KW"/>
</dbReference>
<dbReference type="STRING" id="1416801.SAMN05192553_11347"/>
<protein>
    <submittedName>
        <fullName evidence="2">Putative phosphoesterase, SbcD/Mre11-related/metallophosphoesterase, DNA ligase-associated</fullName>
    </submittedName>
</protein>
<dbReference type="PANTHER" id="PTHR39323:SF1">
    <property type="entry name" value="BLR1149 PROTEIN"/>
    <property type="match status" value="1"/>
</dbReference>
<dbReference type="NCBIfam" id="TIGR04123">
    <property type="entry name" value="P_estr_lig_assc"/>
    <property type="match status" value="1"/>
</dbReference>
<evidence type="ECO:0000313" key="2">
    <source>
        <dbReference type="EMBL" id="SEJ78942.1"/>
    </source>
</evidence>
<dbReference type="PIRSF" id="PIRSF000887">
    <property type="entry name" value="Pesterase_MJ0037"/>
    <property type="match status" value="1"/>
</dbReference>
<feature type="domain" description="Calcineurin-like phosphoesterase" evidence="1">
    <location>
        <begin position="34"/>
        <end position="160"/>
    </location>
</feature>
<evidence type="ECO:0000313" key="3">
    <source>
        <dbReference type="Proteomes" id="UP000199403"/>
    </source>
</evidence>
<name>A0A1H7BW61_9BACT</name>
<dbReference type="Proteomes" id="UP000199403">
    <property type="component" value="Unassembled WGS sequence"/>
</dbReference>
<gene>
    <name evidence="2" type="ORF">SAMN05192553_11347</name>
</gene>
<proteinExistence type="predicted"/>